<dbReference type="Pfam" id="PF13191">
    <property type="entry name" value="AAA_16"/>
    <property type="match status" value="1"/>
</dbReference>
<dbReference type="InterPro" id="IPR027417">
    <property type="entry name" value="P-loop_NTPase"/>
</dbReference>
<dbReference type="PANTHER" id="PTHR34301:SF8">
    <property type="entry name" value="ATPASE DOMAIN-CONTAINING PROTEIN"/>
    <property type="match status" value="1"/>
</dbReference>
<comment type="caution">
    <text evidence="2">The sequence shown here is derived from an EMBL/GenBank/DDBJ whole genome shotgun (WGS) entry which is preliminary data.</text>
</comment>
<organism evidence="2 3">
    <name type="scientific">Rubrivirga marina</name>
    <dbReference type="NCBI Taxonomy" id="1196024"/>
    <lineage>
        <taxon>Bacteria</taxon>
        <taxon>Pseudomonadati</taxon>
        <taxon>Rhodothermota</taxon>
        <taxon>Rhodothermia</taxon>
        <taxon>Rhodothermales</taxon>
        <taxon>Rubricoccaceae</taxon>
        <taxon>Rubrivirga</taxon>
    </lineage>
</organism>
<protein>
    <recommendedName>
        <fullName evidence="1">Orc1-like AAA ATPase domain-containing protein</fullName>
    </recommendedName>
</protein>
<keyword evidence="3" id="KW-1185">Reference proteome</keyword>
<dbReference type="Proteomes" id="UP000216339">
    <property type="component" value="Unassembled WGS sequence"/>
</dbReference>
<gene>
    <name evidence="2" type="ORF">BSZ37_20450</name>
</gene>
<dbReference type="Gene3D" id="3.40.50.300">
    <property type="entry name" value="P-loop containing nucleotide triphosphate hydrolases"/>
    <property type="match status" value="1"/>
</dbReference>
<reference evidence="2 3" key="1">
    <citation type="submission" date="2016-11" db="EMBL/GenBank/DDBJ databases">
        <title>Study of marine rhodopsin-containing bacteria.</title>
        <authorList>
            <person name="Yoshizawa S."/>
            <person name="Kumagai Y."/>
            <person name="Kogure K."/>
        </authorList>
    </citation>
    <scope>NUCLEOTIDE SEQUENCE [LARGE SCALE GENOMIC DNA]</scope>
    <source>
        <strain evidence="2 3">SAORIC-28</strain>
    </source>
</reference>
<dbReference type="PANTHER" id="PTHR34301">
    <property type="entry name" value="DNA-BINDING PROTEIN-RELATED"/>
    <property type="match status" value="1"/>
</dbReference>
<feature type="domain" description="Orc1-like AAA ATPase" evidence="1">
    <location>
        <begin position="16"/>
        <end position="164"/>
    </location>
</feature>
<dbReference type="OrthoDB" id="9805535at2"/>
<evidence type="ECO:0000259" key="1">
    <source>
        <dbReference type="Pfam" id="PF13191"/>
    </source>
</evidence>
<dbReference type="SUPFAM" id="SSF52540">
    <property type="entry name" value="P-loop containing nucleoside triphosphate hydrolases"/>
    <property type="match status" value="1"/>
</dbReference>
<dbReference type="EMBL" id="MQWD01000005">
    <property type="protein sequence ID" value="PAP74554.1"/>
    <property type="molecule type" value="Genomic_DNA"/>
</dbReference>
<accession>A0A271IUU2</accession>
<evidence type="ECO:0000313" key="2">
    <source>
        <dbReference type="EMBL" id="PAP74554.1"/>
    </source>
</evidence>
<proteinExistence type="predicted"/>
<sequence>MTNPFEFGRELSASELVDRADEVDTVLQTMEDGGRLFLIGPRRFGKTSILRAAAERARAGGAVVLRHNAEAYPTLSLLSRALVADAATHLTGSIKKAGQKIQEAFGVLRPQLSYNPLDQSFSVSLGAAASTDEEVLLVEALDGLDKLAGASGKRVAVVIDEFQQVVERGGVEAEGQVRAAVQSHDHLAYVFAGSKTALLSEMTGDPARPFYRLGSRLFVGPIPRDDFRPFLQAGFEGAPRSLGDDAVEAILDLAEDVPYNVQRLAHECWATVRSEGADGPLTEADVRDVLDRLVRRDDPFYTQTWNRLTAAQQKSLLAVVATDGTGLYSRPILRQYGLPLSTMRTALDALVRIGVAREEEARGSVRHRLEDPFFAAWLSQYVVRP</sequence>
<dbReference type="AlphaFoldDB" id="A0A271IUU2"/>
<dbReference type="InterPro" id="IPR041664">
    <property type="entry name" value="AAA_16"/>
</dbReference>
<dbReference type="RefSeq" id="WP_095512519.1">
    <property type="nucleotide sequence ID" value="NZ_MQWD01000005.1"/>
</dbReference>
<evidence type="ECO:0000313" key="3">
    <source>
        <dbReference type="Proteomes" id="UP000216339"/>
    </source>
</evidence>
<name>A0A271IUU2_9BACT</name>